<organism evidence="12 13">
    <name type="scientific">Trapa natans</name>
    <name type="common">Water chestnut</name>
    <dbReference type="NCBI Taxonomy" id="22666"/>
    <lineage>
        <taxon>Eukaryota</taxon>
        <taxon>Viridiplantae</taxon>
        <taxon>Streptophyta</taxon>
        <taxon>Embryophyta</taxon>
        <taxon>Tracheophyta</taxon>
        <taxon>Spermatophyta</taxon>
        <taxon>Magnoliopsida</taxon>
        <taxon>eudicotyledons</taxon>
        <taxon>Gunneridae</taxon>
        <taxon>Pentapetalae</taxon>
        <taxon>rosids</taxon>
        <taxon>malvids</taxon>
        <taxon>Myrtales</taxon>
        <taxon>Lythraceae</taxon>
        <taxon>Trapa</taxon>
    </lineage>
</organism>
<evidence type="ECO:0000256" key="5">
    <source>
        <dbReference type="ARBA" id="ARBA00022679"/>
    </source>
</evidence>
<keyword evidence="7" id="KW-0677">Repeat</keyword>
<evidence type="ECO:0000256" key="3">
    <source>
        <dbReference type="ARBA" id="ARBA00004906"/>
    </source>
</evidence>
<evidence type="ECO:0000256" key="7">
    <source>
        <dbReference type="ARBA" id="ARBA00022737"/>
    </source>
</evidence>
<dbReference type="InterPro" id="IPR044066">
    <property type="entry name" value="TRIAD_supradom"/>
</dbReference>
<dbReference type="Pfam" id="PF01485">
    <property type="entry name" value="IBR"/>
    <property type="match status" value="1"/>
</dbReference>
<sequence>MASTNPRSVRAPSTILLNPSSSSSFCCQICLNDLPSSLRLPSSLHYTSAGILTGEYAAAARLPISRWPDCPTPLNPIECMDLAVSDDFLEKWCRLACEESLLGLRRCHCPNPNCRELIIDECHLMETDQRARRIVCPACKKGCCFRCSLRWEEVKERHRCDQVIAMAERKKWMECPGCRNYVDRTEGCKDIICRCGSEFCYNCGKALTSNSLHSCSIEKLRKRFIFIYQRLKRMSEKMRGVTLLCNEH</sequence>
<evidence type="ECO:0000313" key="13">
    <source>
        <dbReference type="Proteomes" id="UP001346149"/>
    </source>
</evidence>
<evidence type="ECO:0000313" key="12">
    <source>
        <dbReference type="EMBL" id="KAK4783760.1"/>
    </source>
</evidence>
<dbReference type="InterPro" id="IPR002867">
    <property type="entry name" value="IBR_dom"/>
</dbReference>
<name>A0AAN7LMH1_TRANT</name>
<evidence type="ECO:0000256" key="1">
    <source>
        <dbReference type="ARBA" id="ARBA00001798"/>
    </source>
</evidence>
<keyword evidence="10" id="KW-0862">Zinc</keyword>
<dbReference type="InterPro" id="IPR031127">
    <property type="entry name" value="E3_UB_ligase_RBR"/>
</dbReference>
<dbReference type="GO" id="GO:0061630">
    <property type="term" value="F:ubiquitin protein ligase activity"/>
    <property type="evidence" value="ECO:0007669"/>
    <property type="project" value="UniProtKB-EC"/>
</dbReference>
<keyword evidence="5" id="KW-0808">Transferase</keyword>
<evidence type="ECO:0000256" key="10">
    <source>
        <dbReference type="ARBA" id="ARBA00022833"/>
    </source>
</evidence>
<protein>
    <recommendedName>
        <fullName evidence="4">RBR-type E3 ubiquitin transferase</fullName>
        <ecNumber evidence="4">2.3.2.31</ecNumber>
    </recommendedName>
</protein>
<evidence type="ECO:0000256" key="8">
    <source>
        <dbReference type="ARBA" id="ARBA00022771"/>
    </source>
</evidence>
<keyword evidence="13" id="KW-1185">Reference proteome</keyword>
<gene>
    <name evidence="12" type="ORF">SAY86_018128</name>
</gene>
<keyword evidence="6" id="KW-0479">Metal-binding</keyword>
<comment type="catalytic activity">
    <reaction evidence="1">
        <text>[E2 ubiquitin-conjugating enzyme]-S-ubiquitinyl-L-cysteine + [acceptor protein]-L-lysine = [E2 ubiquitin-conjugating enzyme]-L-cysteine + [acceptor protein]-N(6)-ubiquitinyl-L-lysine.</text>
        <dbReference type="EC" id="2.3.2.31"/>
    </reaction>
</comment>
<accession>A0AAN7LMH1</accession>
<evidence type="ECO:0000256" key="2">
    <source>
        <dbReference type="ARBA" id="ARBA00001947"/>
    </source>
</evidence>
<evidence type="ECO:0000256" key="4">
    <source>
        <dbReference type="ARBA" id="ARBA00012251"/>
    </source>
</evidence>
<proteinExistence type="predicted"/>
<comment type="cofactor">
    <cofactor evidence="2">
        <name>Zn(2+)</name>
        <dbReference type="ChEBI" id="CHEBI:29105"/>
    </cofactor>
</comment>
<dbReference type="AlphaFoldDB" id="A0AAN7LMH1"/>
<evidence type="ECO:0000259" key="11">
    <source>
        <dbReference type="PROSITE" id="PS51873"/>
    </source>
</evidence>
<evidence type="ECO:0000256" key="9">
    <source>
        <dbReference type="ARBA" id="ARBA00022786"/>
    </source>
</evidence>
<comment type="pathway">
    <text evidence="3">Protein modification; protein ubiquitination.</text>
</comment>
<dbReference type="GO" id="GO:0016567">
    <property type="term" value="P:protein ubiquitination"/>
    <property type="evidence" value="ECO:0007669"/>
    <property type="project" value="InterPro"/>
</dbReference>
<reference evidence="12 13" key="1">
    <citation type="journal article" date="2023" name="Hortic Res">
        <title>Pangenome of water caltrop reveals structural variations and asymmetric subgenome divergence after allopolyploidization.</title>
        <authorList>
            <person name="Zhang X."/>
            <person name="Chen Y."/>
            <person name="Wang L."/>
            <person name="Yuan Y."/>
            <person name="Fang M."/>
            <person name="Shi L."/>
            <person name="Lu R."/>
            <person name="Comes H.P."/>
            <person name="Ma Y."/>
            <person name="Chen Y."/>
            <person name="Huang G."/>
            <person name="Zhou Y."/>
            <person name="Zheng Z."/>
            <person name="Qiu Y."/>
        </authorList>
    </citation>
    <scope>NUCLEOTIDE SEQUENCE [LARGE SCALE GENOMIC DNA]</scope>
    <source>
        <strain evidence="12">F231</strain>
    </source>
</reference>
<dbReference type="PROSITE" id="PS51873">
    <property type="entry name" value="TRIAD"/>
    <property type="match status" value="1"/>
</dbReference>
<dbReference type="Gene3D" id="1.20.120.1750">
    <property type="match status" value="1"/>
</dbReference>
<comment type="caution">
    <text evidence="12">The sequence shown here is derived from an EMBL/GenBank/DDBJ whole genome shotgun (WGS) entry which is preliminary data.</text>
</comment>
<dbReference type="CDD" id="cd22584">
    <property type="entry name" value="Rcat_RBR_unk"/>
    <property type="match status" value="1"/>
</dbReference>
<dbReference type="Proteomes" id="UP001346149">
    <property type="component" value="Unassembled WGS sequence"/>
</dbReference>
<keyword evidence="9" id="KW-0833">Ubl conjugation pathway</keyword>
<evidence type="ECO:0000256" key="6">
    <source>
        <dbReference type="ARBA" id="ARBA00022723"/>
    </source>
</evidence>
<dbReference type="PANTHER" id="PTHR11685">
    <property type="entry name" value="RBR FAMILY RING FINGER AND IBR DOMAIN-CONTAINING"/>
    <property type="match status" value="1"/>
</dbReference>
<dbReference type="EC" id="2.3.2.31" evidence="4"/>
<feature type="domain" description="RING-type" evidence="11">
    <location>
        <begin position="23"/>
        <end position="224"/>
    </location>
</feature>
<dbReference type="EMBL" id="JAXQNO010000014">
    <property type="protein sequence ID" value="KAK4783760.1"/>
    <property type="molecule type" value="Genomic_DNA"/>
</dbReference>
<keyword evidence="8" id="KW-0863">Zinc-finger</keyword>
<dbReference type="GO" id="GO:0008270">
    <property type="term" value="F:zinc ion binding"/>
    <property type="evidence" value="ECO:0007669"/>
    <property type="project" value="UniProtKB-KW"/>
</dbReference>
<dbReference type="SUPFAM" id="SSF57850">
    <property type="entry name" value="RING/U-box"/>
    <property type="match status" value="1"/>
</dbReference>